<sequence length="376" mass="42472">MFFPIVMGVVGNGGGGFWIWDAAMVKQFDDYRVCPWEAWGDTYKQKRGYNGQVFCDYCHTKGHTRGGCNKLKKCDFYHKTGHVKADCFQLIGYPADYKGKRQSNAVIGPLVHKGCNLSVVINLFNLDMIHSHNNVHNTRLPTGDSARVLHVGNCSLEGDYCVLHDLSSGKVMEIGKQKDVLYTLYSQAEKGTIGNSCYRDMVNYMRARPYTPHQNDVVEMRHRHILKTARAIKFQGGCLSFATNLTQKEKFSPRAVKAILAGYSTYQKGAQEDVTMLQYHFSYDDLTVHSLPVDIGSEDHEVLPPINVDIEKENNGVKMKGENNRANMGLPHENIGIVSDNNIEEVLPSNANTSDIRRSTRRSKPYIWHKDYVVKA</sequence>
<evidence type="ECO:0000313" key="1">
    <source>
        <dbReference type="EMBL" id="KAH0773126.1"/>
    </source>
</evidence>
<protein>
    <submittedName>
        <fullName evidence="1">Uncharacterized protein</fullName>
    </submittedName>
</protein>
<reference evidence="1 2" key="1">
    <citation type="journal article" date="2021" name="bioRxiv">
        <title>Chromosome-scale and haplotype-resolved genome assembly of a tetraploid potato cultivar.</title>
        <authorList>
            <person name="Sun H."/>
            <person name="Jiao W.-B."/>
            <person name="Krause K."/>
            <person name="Campoy J.A."/>
            <person name="Goel M."/>
            <person name="Folz-Donahue K."/>
            <person name="Kukat C."/>
            <person name="Huettel B."/>
            <person name="Schneeberger K."/>
        </authorList>
    </citation>
    <scope>NUCLEOTIDE SEQUENCE [LARGE SCALE GENOMIC DNA]</scope>
    <source>
        <strain evidence="1">SolTubOtavaFocal</strain>
        <tissue evidence="1">Leaves</tissue>
    </source>
</reference>
<organism evidence="1 2">
    <name type="scientific">Solanum tuberosum</name>
    <name type="common">Potato</name>
    <dbReference type="NCBI Taxonomy" id="4113"/>
    <lineage>
        <taxon>Eukaryota</taxon>
        <taxon>Viridiplantae</taxon>
        <taxon>Streptophyta</taxon>
        <taxon>Embryophyta</taxon>
        <taxon>Tracheophyta</taxon>
        <taxon>Spermatophyta</taxon>
        <taxon>Magnoliopsida</taxon>
        <taxon>eudicotyledons</taxon>
        <taxon>Gunneridae</taxon>
        <taxon>Pentapetalae</taxon>
        <taxon>asterids</taxon>
        <taxon>lamiids</taxon>
        <taxon>Solanales</taxon>
        <taxon>Solanaceae</taxon>
        <taxon>Solanoideae</taxon>
        <taxon>Solaneae</taxon>
        <taxon>Solanum</taxon>
    </lineage>
</organism>
<comment type="caution">
    <text evidence="1">The sequence shown here is derived from an EMBL/GenBank/DDBJ whole genome shotgun (WGS) entry which is preliminary data.</text>
</comment>
<keyword evidence="2" id="KW-1185">Reference proteome</keyword>
<name>A0ABQ7VXA3_SOLTU</name>
<dbReference type="Proteomes" id="UP000826656">
    <property type="component" value="Unassembled WGS sequence"/>
</dbReference>
<dbReference type="EMBL" id="JAIVGD010000005">
    <property type="protein sequence ID" value="KAH0773126.1"/>
    <property type="molecule type" value="Genomic_DNA"/>
</dbReference>
<evidence type="ECO:0000313" key="2">
    <source>
        <dbReference type="Proteomes" id="UP000826656"/>
    </source>
</evidence>
<proteinExistence type="predicted"/>
<gene>
    <name evidence="1" type="ORF">KY290_010263</name>
</gene>
<accession>A0ABQ7VXA3</accession>